<keyword evidence="2" id="KW-1185">Reference proteome</keyword>
<proteinExistence type="predicted"/>
<accession>A0A5B7DMY4</accession>
<reference evidence="1 2" key="1">
    <citation type="submission" date="2019-05" db="EMBL/GenBank/DDBJ databases">
        <title>Another draft genome of Portunus trituberculatus and its Hox gene families provides insights of decapod evolution.</title>
        <authorList>
            <person name="Jeong J.-H."/>
            <person name="Song I."/>
            <person name="Kim S."/>
            <person name="Choi T."/>
            <person name="Kim D."/>
            <person name="Ryu S."/>
            <person name="Kim W."/>
        </authorList>
    </citation>
    <scope>NUCLEOTIDE SEQUENCE [LARGE SCALE GENOMIC DNA]</scope>
    <source>
        <tissue evidence="1">Muscle</tissue>
    </source>
</reference>
<gene>
    <name evidence="1" type="ORF">E2C01_015454</name>
</gene>
<dbReference type="AlphaFoldDB" id="A0A5B7DMY4"/>
<protein>
    <submittedName>
        <fullName evidence="1">Uncharacterized protein</fullName>
    </submittedName>
</protein>
<dbReference type="EMBL" id="VSRR010001088">
    <property type="protein sequence ID" value="MPC22439.1"/>
    <property type="molecule type" value="Genomic_DNA"/>
</dbReference>
<comment type="caution">
    <text evidence="1">The sequence shown here is derived from an EMBL/GenBank/DDBJ whole genome shotgun (WGS) entry which is preliminary data.</text>
</comment>
<organism evidence="1 2">
    <name type="scientific">Portunus trituberculatus</name>
    <name type="common">Swimming crab</name>
    <name type="synonym">Neptunus trituberculatus</name>
    <dbReference type="NCBI Taxonomy" id="210409"/>
    <lineage>
        <taxon>Eukaryota</taxon>
        <taxon>Metazoa</taxon>
        <taxon>Ecdysozoa</taxon>
        <taxon>Arthropoda</taxon>
        <taxon>Crustacea</taxon>
        <taxon>Multicrustacea</taxon>
        <taxon>Malacostraca</taxon>
        <taxon>Eumalacostraca</taxon>
        <taxon>Eucarida</taxon>
        <taxon>Decapoda</taxon>
        <taxon>Pleocyemata</taxon>
        <taxon>Brachyura</taxon>
        <taxon>Eubrachyura</taxon>
        <taxon>Portunoidea</taxon>
        <taxon>Portunidae</taxon>
        <taxon>Portuninae</taxon>
        <taxon>Portunus</taxon>
    </lineage>
</organism>
<evidence type="ECO:0000313" key="1">
    <source>
        <dbReference type="EMBL" id="MPC22439.1"/>
    </source>
</evidence>
<evidence type="ECO:0000313" key="2">
    <source>
        <dbReference type="Proteomes" id="UP000324222"/>
    </source>
</evidence>
<sequence length="225" mass="24807">MIEEDLNVVLLQETQVPADFEWRGGWLPQLGKPAVAECRGQLAHGIQCIPEPEAHLEGRGAAGNGQNFSLQYVPPTNVMGCHLTILLEVRNVRLLNTGKPTPHPWRKAGPHLRIRGADILCYSAGALHPHHPDNSSACSTETSALVREHNNNHVSVHRKLYKRHPHLTSLRLVQDVVSQAQEVSQQAKEAKWLQWCTTFSQHTTTGAAPAHLLQAHPHPNSAASL</sequence>
<dbReference type="Proteomes" id="UP000324222">
    <property type="component" value="Unassembled WGS sequence"/>
</dbReference>
<name>A0A5B7DMY4_PORTR</name>